<evidence type="ECO:0000256" key="1">
    <source>
        <dbReference type="ARBA" id="ARBA00002355"/>
    </source>
</evidence>
<comment type="subcellular location">
    <subcellularLocation>
        <location evidence="6">Nucleus</location>
    </subcellularLocation>
</comment>
<feature type="repeat" description="WD" evidence="5">
    <location>
        <begin position="237"/>
        <end position="282"/>
    </location>
</feature>
<keyword evidence="6" id="KW-0539">Nucleus</keyword>
<evidence type="ECO:0000256" key="3">
    <source>
        <dbReference type="ARBA" id="ARBA00022574"/>
    </source>
</evidence>
<dbReference type="PANTHER" id="PTHR18763">
    <property type="entry name" value="WD-REPEAT PROTEIN 18"/>
    <property type="match status" value="1"/>
</dbReference>
<proteinExistence type="inferred from homology"/>
<comment type="similarity">
    <text evidence="2 6">Belongs to the WD repeat IPI3/WDR18 family.</text>
</comment>
<keyword evidence="4" id="KW-0677">Repeat</keyword>
<dbReference type="InterPro" id="IPR036322">
    <property type="entry name" value="WD40_repeat_dom_sf"/>
</dbReference>
<dbReference type="EMBL" id="JPKY01000103">
    <property type="protein sequence ID" value="KFH42129.1"/>
    <property type="molecule type" value="Genomic_DNA"/>
</dbReference>
<keyword evidence="3 5" id="KW-0853">WD repeat</keyword>
<dbReference type="HOGENOM" id="CLU_025946_0_0_1"/>
<keyword evidence="8" id="KW-1185">Reference proteome</keyword>
<accession>A0A086SYE7</accession>
<sequence>MVPFAFDQKPKDRNKDRNTFCFGPWLAIPDVRPITVALSQSAVSGLGSSVKLNFGHAQLLHTMHRAMHSEEFISSICGPPLAANTAISKDIGIYTQALAPSYAVKASFKKSSCPTHGLAVGDTHIFAIQDQKSHVHVYSRVRGNQEALVSFAERVRSVALVGDVLVVGTTEGRLVLWETCTGRQIATPPCHVQAVSCLAVTPYHVLSASDDSNINVWSLARLLELDTQVEPEPDLVLSNHRGAVTDLVVGPGTNRETSLCVSASKDKTCIIWNYRTGHALRTLLLPTVPLCLSMDSCAHAVYVAAEGRALYLAELFGDKHLLGAHAPESASIVVQMSEPLAVAEEVVGEANCIASNHDGTSILTGHANGRILRWTLAPNAPPTELANLNASVTNLIFSPLLPTERNFKSLNVVKPNQAQRQHVFTAQLKDDPSAGSRFNELLNTQGFPRHAIEQALLSFSAPGGGEDVIPVPSDLVASMKSSTFQASLDT</sequence>
<comment type="function">
    <text evidence="1 6">Component of the RIX1 complex required for processing of ITS2 sequences from 35S pre-rRNA.</text>
</comment>
<dbReference type="GO" id="GO:0006261">
    <property type="term" value="P:DNA-templated DNA replication"/>
    <property type="evidence" value="ECO:0007669"/>
    <property type="project" value="TreeGrafter"/>
</dbReference>
<dbReference type="InterPro" id="IPR015943">
    <property type="entry name" value="WD40/YVTN_repeat-like_dom_sf"/>
</dbReference>
<comment type="caution">
    <text evidence="7">The sequence shown here is derived from an EMBL/GenBank/DDBJ whole genome shotgun (WGS) entry which is preliminary data.</text>
</comment>
<dbReference type="Pfam" id="PF00400">
    <property type="entry name" value="WD40"/>
    <property type="match status" value="2"/>
</dbReference>
<organism evidence="7 8">
    <name type="scientific">Hapsidospora chrysogenum (strain ATCC 11550 / CBS 779.69 / DSM 880 / IAM 14645 / JCM 23072 / IMI 49137)</name>
    <name type="common">Acremonium chrysogenum</name>
    <dbReference type="NCBI Taxonomy" id="857340"/>
    <lineage>
        <taxon>Eukaryota</taxon>
        <taxon>Fungi</taxon>
        <taxon>Dikarya</taxon>
        <taxon>Ascomycota</taxon>
        <taxon>Pezizomycotina</taxon>
        <taxon>Sordariomycetes</taxon>
        <taxon>Hypocreomycetidae</taxon>
        <taxon>Hypocreales</taxon>
        <taxon>Bionectriaceae</taxon>
        <taxon>Hapsidospora</taxon>
    </lineage>
</organism>
<dbReference type="STRING" id="857340.A0A086SYE7"/>
<dbReference type="Gene3D" id="2.130.10.10">
    <property type="entry name" value="YVTN repeat-like/Quinoprotein amine dehydrogenase"/>
    <property type="match status" value="2"/>
</dbReference>
<evidence type="ECO:0000256" key="6">
    <source>
        <dbReference type="RuleBase" id="RU369067"/>
    </source>
</evidence>
<evidence type="ECO:0000313" key="8">
    <source>
        <dbReference type="Proteomes" id="UP000029964"/>
    </source>
</evidence>
<reference evidence="8" key="1">
    <citation type="journal article" date="2014" name="Genome Announc.">
        <title>Genome sequence and annotation of Acremonium chrysogenum, producer of the beta-lactam antibiotic cephalosporin C.</title>
        <authorList>
            <person name="Terfehr D."/>
            <person name="Dahlmann T.A."/>
            <person name="Specht T."/>
            <person name="Zadra I."/>
            <person name="Kuernsteiner H."/>
            <person name="Kueck U."/>
        </authorList>
    </citation>
    <scope>NUCLEOTIDE SEQUENCE [LARGE SCALE GENOMIC DNA]</scope>
    <source>
        <strain evidence="8">ATCC 11550 / CBS 779.69 / DSM 880 / IAM 14645 / JCM 23072 / IMI 49137</strain>
    </source>
</reference>
<evidence type="ECO:0000256" key="4">
    <source>
        <dbReference type="ARBA" id="ARBA00022737"/>
    </source>
</evidence>
<dbReference type="FunFam" id="2.130.10.10:FF:000929">
    <property type="entry name" value="Ribosomal assembly complex component Ipi3"/>
    <property type="match status" value="1"/>
</dbReference>
<dbReference type="AlphaFoldDB" id="A0A086SYE7"/>
<dbReference type="GO" id="GO:0005656">
    <property type="term" value="C:nuclear pre-replicative complex"/>
    <property type="evidence" value="ECO:0007669"/>
    <property type="project" value="TreeGrafter"/>
</dbReference>
<dbReference type="PANTHER" id="PTHR18763:SF0">
    <property type="entry name" value="WD REPEAT-CONTAINING PROTEIN 18"/>
    <property type="match status" value="1"/>
</dbReference>
<evidence type="ECO:0000313" key="7">
    <source>
        <dbReference type="EMBL" id="KFH42129.1"/>
    </source>
</evidence>
<dbReference type="OrthoDB" id="756370at2759"/>
<dbReference type="Proteomes" id="UP000029964">
    <property type="component" value="Unassembled WGS sequence"/>
</dbReference>
<evidence type="ECO:0000256" key="2">
    <source>
        <dbReference type="ARBA" id="ARBA00010143"/>
    </source>
</evidence>
<feature type="repeat" description="WD" evidence="5">
    <location>
        <begin position="191"/>
        <end position="219"/>
    </location>
</feature>
<dbReference type="GO" id="GO:0120330">
    <property type="term" value="C:rixosome complex"/>
    <property type="evidence" value="ECO:0007669"/>
    <property type="project" value="UniProtKB-UniRule"/>
</dbReference>
<name>A0A086SYE7_HAPC1</name>
<protein>
    <recommendedName>
        <fullName evidence="6">Pre-rRNA-processing protein IPI3</fullName>
    </recommendedName>
</protein>
<dbReference type="InterPro" id="IPR001680">
    <property type="entry name" value="WD40_rpt"/>
</dbReference>
<comment type="subunit">
    <text evidence="6">Component of the RIX1 complex, composed of IPI1, RIX1/IPI2 and IPI3 in a 1:2:2 stoichiometry. The complex interacts (via RIX1) with MDN1 (via its hexameric AAA ATPase ring) and the pre-60S ribosome particles.</text>
</comment>
<dbReference type="InterPro" id="IPR045227">
    <property type="entry name" value="WDR18/Ipi3/RID3"/>
</dbReference>
<evidence type="ECO:0000256" key="5">
    <source>
        <dbReference type="PROSITE-ProRule" id="PRU00221"/>
    </source>
</evidence>
<dbReference type="GO" id="GO:0006364">
    <property type="term" value="P:rRNA processing"/>
    <property type="evidence" value="ECO:0007669"/>
    <property type="project" value="UniProtKB-UniRule"/>
</dbReference>
<dbReference type="SUPFAM" id="SSF50978">
    <property type="entry name" value="WD40 repeat-like"/>
    <property type="match status" value="1"/>
</dbReference>
<gene>
    <name evidence="7" type="ORF">ACRE_071470</name>
</gene>
<keyword evidence="6" id="KW-0698">rRNA processing</keyword>
<dbReference type="SMART" id="SM00320">
    <property type="entry name" value="WD40"/>
    <property type="match status" value="4"/>
</dbReference>
<dbReference type="PROSITE" id="PS50082">
    <property type="entry name" value="WD_REPEATS_2"/>
    <property type="match status" value="2"/>
</dbReference>